<dbReference type="Proteomes" id="UP000757435">
    <property type="component" value="Unassembled WGS sequence"/>
</dbReference>
<dbReference type="Gene3D" id="3.90.1570.10">
    <property type="entry name" value="tt1808, chain A"/>
    <property type="match status" value="1"/>
</dbReference>
<dbReference type="PANTHER" id="PTHR35400:SF1">
    <property type="entry name" value="SLR1083 PROTEIN"/>
    <property type="match status" value="1"/>
</dbReference>
<evidence type="ECO:0000313" key="3">
    <source>
        <dbReference type="Proteomes" id="UP000757435"/>
    </source>
</evidence>
<keyword evidence="2" id="KW-0540">Nuclease</keyword>
<feature type="domain" description="Putative restriction endonuclease" evidence="1">
    <location>
        <begin position="18"/>
        <end position="171"/>
    </location>
</feature>
<evidence type="ECO:0000313" key="2">
    <source>
        <dbReference type="EMBL" id="MBW4658953.1"/>
    </source>
</evidence>
<dbReference type="EMBL" id="JAHHHD010000008">
    <property type="protein sequence ID" value="MBW4658953.1"/>
    <property type="molecule type" value="Genomic_DNA"/>
</dbReference>
<comment type="caution">
    <text evidence="2">The sequence shown here is derived from an EMBL/GenBank/DDBJ whole genome shotgun (WGS) entry which is preliminary data.</text>
</comment>
<name>A0A951QCP4_9CYAN</name>
<keyword evidence="2" id="KW-0255">Endonuclease</keyword>
<reference evidence="2" key="1">
    <citation type="submission" date="2021-05" db="EMBL/GenBank/DDBJ databases">
        <authorList>
            <person name="Pietrasiak N."/>
            <person name="Ward R."/>
            <person name="Stajich J.E."/>
            <person name="Kurbessoian T."/>
        </authorList>
    </citation>
    <scope>NUCLEOTIDE SEQUENCE</scope>
    <source>
        <strain evidence="2">UHER 2000/2452</strain>
    </source>
</reference>
<dbReference type="InterPro" id="IPR012296">
    <property type="entry name" value="Nuclease_put_TT1808"/>
</dbReference>
<dbReference type="CDD" id="cd06260">
    <property type="entry name" value="DUF820-like"/>
    <property type="match status" value="1"/>
</dbReference>
<dbReference type="AlphaFoldDB" id="A0A951QCP4"/>
<sequence length="213" mass="23792">MIQLQPKPLTDTWVNATWEEYLRFTEDPTHCKAKGYYFNGQMWMEAMGVGADHAVNNSVIHVAITLFCALKGIPLKALINCSYRKSGIREAQPDGSYFVGDRVSLAPQGSAIVDLDQAAPPDLVIEVADSSLNDDLGKKRLLYEELNVAEYWVVDVENAQIIAFAIADNGSRRIHESQVLVGLLEVMQEAIALSRQRDDSQLVAWMMTKFQES</sequence>
<protein>
    <submittedName>
        <fullName evidence="2">Uma2 family endonuclease</fullName>
    </submittedName>
</protein>
<dbReference type="PANTHER" id="PTHR35400">
    <property type="entry name" value="SLR1083 PROTEIN"/>
    <property type="match status" value="1"/>
</dbReference>
<proteinExistence type="predicted"/>
<evidence type="ECO:0000259" key="1">
    <source>
        <dbReference type="Pfam" id="PF05685"/>
    </source>
</evidence>
<dbReference type="SUPFAM" id="SSF52980">
    <property type="entry name" value="Restriction endonuclease-like"/>
    <property type="match status" value="1"/>
</dbReference>
<keyword evidence="2" id="KW-0378">Hydrolase</keyword>
<gene>
    <name evidence="2" type="ORF">KME15_09775</name>
</gene>
<dbReference type="InterPro" id="IPR011335">
    <property type="entry name" value="Restrct_endonuc-II-like"/>
</dbReference>
<dbReference type="Pfam" id="PF05685">
    <property type="entry name" value="Uma2"/>
    <property type="match status" value="1"/>
</dbReference>
<dbReference type="InterPro" id="IPR008538">
    <property type="entry name" value="Uma2"/>
</dbReference>
<reference evidence="2" key="2">
    <citation type="journal article" date="2022" name="Microbiol. Resour. Announc.">
        <title>Metagenome Sequencing to Explore Phylogenomics of Terrestrial Cyanobacteria.</title>
        <authorList>
            <person name="Ward R.D."/>
            <person name="Stajich J.E."/>
            <person name="Johansen J.R."/>
            <person name="Huntemann M."/>
            <person name="Clum A."/>
            <person name="Foster B."/>
            <person name="Foster B."/>
            <person name="Roux S."/>
            <person name="Palaniappan K."/>
            <person name="Varghese N."/>
            <person name="Mukherjee S."/>
            <person name="Reddy T.B.K."/>
            <person name="Daum C."/>
            <person name="Copeland A."/>
            <person name="Chen I.A."/>
            <person name="Ivanova N.N."/>
            <person name="Kyrpides N.C."/>
            <person name="Shapiro N."/>
            <person name="Eloe-Fadrosh E.A."/>
            <person name="Pietrasiak N."/>
        </authorList>
    </citation>
    <scope>NUCLEOTIDE SEQUENCE</scope>
    <source>
        <strain evidence="2">UHER 2000/2452</strain>
    </source>
</reference>
<accession>A0A951QCP4</accession>
<dbReference type="GO" id="GO:0004519">
    <property type="term" value="F:endonuclease activity"/>
    <property type="evidence" value="ECO:0007669"/>
    <property type="project" value="UniProtKB-KW"/>
</dbReference>
<organism evidence="2 3">
    <name type="scientific">Drouetiella hepatica Uher 2000/2452</name>
    <dbReference type="NCBI Taxonomy" id="904376"/>
    <lineage>
        <taxon>Bacteria</taxon>
        <taxon>Bacillati</taxon>
        <taxon>Cyanobacteriota</taxon>
        <taxon>Cyanophyceae</taxon>
        <taxon>Oculatellales</taxon>
        <taxon>Oculatellaceae</taxon>
        <taxon>Drouetiella</taxon>
    </lineage>
</organism>